<evidence type="ECO:0000256" key="2">
    <source>
        <dbReference type="ARBA" id="ARBA00007358"/>
    </source>
</evidence>
<evidence type="ECO:0000256" key="4">
    <source>
        <dbReference type="ARBA" id="ARBA00049164"/>
    </source>
</evidence>
<dbReference type="InterPro" id="IPR001670">
    <property type="entry name" value="ADH_Fe/GldA"/>
</dbReference>
<comment type="similarity">
    <text evidence="2">Belongs to the iron-containing alcohol dehydrogenase family.</text>
</comment>
<dbReference type="Gene3D" id="3.40.50.1970">
    <property type="match status" value="1"/>
</dbReference>
<dbReference type="Proteomes" id="UP000199236">
    <property type="component" value="Unassembled WGS sequence"/>
</dbReference>
<dbReference type="PROSITE" id="PS00913">
    <property type="entry name" value="ADH_IRON_1"/>
    <property type="match status" value="1"/>
</dbReference>
<feature type="domain" description="Alcohol dehydrogenase iron-type/glycerol dehydrogenase GldA" evidence="8">
    <location>
        <begin position="11"/>
        <end position="161"/>
    </location>
</feature>
<protein>
    <recommendedName>
        <fullName evidence="6">Alcohol dehydrogenase 2</fullName>
    </recommendedName>
    <alternativeName>
        <fullName evidence="7">Alcohol dehydrogenase II</fullName>
    </alternativeName>
</protein>
<organism evidence="10 11">
    <name type="scientific">Cohaesibacter marisflavi</name>
    <dbReference type="NCBI Taxonomy" id="655353"/>
    <lineage>
        <taxon>Bacteria</taxon>
        <taxon>Pseudomonadati</taxon>
        <taxon>Pseudomonadota</taxon>
        <taxon>Alphaproteobacteria</taxon>
        <taxon>Hyphomicrobiales</taxon>
        <taxon>Cohaesibacteraceae</taxon>
    </lineage>
</organism>
<evidence type="ECO:0000313" key="11">
    <source>
        <dbReference type="Proteomes" id="UP000199236"/>
    </source>
</evidence>
<dbReference type="InterPro" id="IPR018211">
    <property type="entry name" value="ADH_Fe_CS"/>
</dbReference>
<reference evidence="10 11" key="1">
    <citation type="submission" date="2016-10" db="EMBL/GenBank/DDBJ databases">
        <authorList>
            <person name="de Groot N.N."/>
        </authorList>
    </citation>
    <scope>NUCLEOTIDE SEQUENCE [LARGE SCALE GENOMIC DNA]</scope>
    <source>
        <strain evidence="10 11">CGMCC 1.9157</strain>
    </source>
</reference>
<evidence type="ECO:0000256" key="5">
    <source>
        <dbReference type="ARBA" id="ARBA00049243"/>
    </source>
</evidence>
<dbReference type="EMBL" id="FOVR01000004">
    <property type="protein sequence ID" value="SFO24298.1"/>
    <property type="molecule type" value="Genomic_DNA"/>
</dbReference>
<dbReference type="CDD" id="cd08180">
    <property type="entry name" value="PDD"/>
    <property type="match status" value="1"/>
</dbReference>
<dbReference type="Gene3D" id="1.20.1090.10">
    <property type="entry name" value="Dehydroquinate synthase-like - alpha domain"/>
    <property type="match status" value="1"/>
</dbReference>
<dbReference type="RefSeq" id="WP_090071529.1">
    <property type="nucleotide sequence ID" value="NZ_FOVR01000004.1"/>
</dbReference>
<sequence length="379" mass="40010">MSRYQSFFSKTEVVFGAGMLDRLNAYRGQKVAIVTDAFMAKSGALDRVRAHLTGSECFVYDEAIPEPPIETVSKGAGLLADFEPDAIVALGGGSAIDAAKAILAVVREVKPQLTIQFVAIPTTSGTGSEVTSYAVISDPANNRKFPLVSNSLIPDVAILDPEFVRTAPANVTADTGMDVITHAIEALASSRSSYCSDALAAKALSLAFESLPAAFKNGDDLEARAEMHQASCMAGMAFNSAGLGLNHGLAHAIGGQFHVAHGRLNAMLLPLVIEYNAGLSEGAAFCEKTADVYARAATSLGLRFPSIKMGVWALIHAIERLNAQFNIPATLRGQGIDMNAYAHSEQTLVKATFADACTATNPRKPVAQDLVRLLRRLGG</sequence>
<evidence type="ECO:0000259" key="8">
    <source>
        <dbReference type="Pfam" id="PF00465"/>
    </source>
</evidence>
<evidence type="ECO:0000256" key="1">
    <source>
        <dbReference type="ARBA" id="ARBA00001962"/>
    </source>
</evidence>
<keyword evidence="3" id="KW-0560">Oxidoreductase</keyword>
<dbReference type="Pfam" id="PF00465">
    <property type="entry name" value="Fe-ADH"/>
    <property type="match status" value="1"/>
</dbReference>
<dbReference type="FunFam" id="1.20.1090.10:FF:000001">
    <property type="entry name" value="Aldehyde-alcohol dehydrogenase"/>
    <property type="match status" value="1"/>
</dbReference>
<proteinExistence type="inferred from homology"/>
<evidence type="ECO:0000256" key="6">
    <source>
        <dbReference type="ARBA" id="ARBA00074848"/>
    </source>
</evidence>
<dbReference type="InterPro" id="IPR039697">
    <property type="entry name" value="Alcohol_dehydrogenase_Fe"/>
</dbReference>
<name>A0A1I5FKI1_9HYPH</name>
<evidence type="ECO:0000313" key="10">
    <source>
        <dbReference type="EMBL" id="SFO24298.1"/>
    </source>
</evidence>
<comment type="catalytic activity">
    <reaction evidence="5">
        <text>a primary alcohol + NAD(+) = an aldehyde + NADH + H(+)</text>
        <dbReference type="Rhea" id="RHEA:10736"/>
        <dbReference type="ChEBI" id="CHEBI:15378"/>
        <dbReference type="ChEBI" id="CHEBI:15734"/>
        <dbReference type="ChEBI" id="CHEBI:17478"/>
        <dbReference type="ChEBI" id="CHEBI:57540"/>
        <dbReference type="ChEBI" id="CHEBI:57945"/>
        <dbReference type="EC" id="1.1.1.1"/>
    </reaction>
</comment>
<gene>
    <name evidence="10" type="ORF">SAMN04488056_10490</name>
</gene>
<evidence type="ECO:0000259" key="9">
    <source>
        <dbReference type="Pfam" id="PF25137"/>
    </source>
</evidence>
<feature type="domain" description="Fe-containing alcohol dehydrogenase-like C-terminal" evidence="9">
    <location>
        <begin position="172"/>
        <end position="376"/>
    </location>
</feature>
<dbReference type="SUPFAM" id="SSF56796">
    <property type="entry name" value="Dehydroquinate synthase-like"/>
    <property type="match status" value="1"/>
</dbReference>
<dbReference type="GO" id="GO:0046872">
    <property type="term" value="F:metal ion binding"/>
    <property type="evidence" value="ECO:0007669"/>
    <property type="project" value="InterPro"/>
</dbReference>
<dbReference type="AlphaFoldDB" id="A0A1I5FKI1"/>
<dbReference type="PANTHER" id="PTHR11496:SF83">
    <property type="entry name" value="HYDROXYACID-OXOACID TRANSHYDROGENASE, MITOCHONDRIAL"/>
    <property type="match status" value="1"/>
</dbReference>
<evidence type="ECO:0000256" key="7">
    <source>
        <dbReference type="ARBA" id="ARBA00076680"/>
    </source>
</evidence>
<evidence type="ECO:0000256" key="3">
    <source>
        <dbReference type="ARBA" id="ARBA00023002"/>
    </source>
</evidence>
<dbReference type="Pfam" id="PF25137">
    <property type="entry name" value="ADH_Fe_C"/>
    <property type="match status" value="1"/>
</dbReference>
<dbReference type="PANTHER" id="PTHR11496">
    <property type="entry name" value="ALCOHOL DEHYDROGENASE"/>
    <property type="match status" value="1"/>
</dbReference>
<dbReference type="OrthoDB" id="9815791at2"/>
<dbReference type="FunFam" id="3.40.50.1970:FF:000003">
    <property type="entry name" value="Alcohol dehydrogenase, iron-containing"/>
    <property type="match status" value="1"/>
</dbReference>
<keyword evidence="11" id="KW-1185">Reference proteome</keyword>
<dbReference type="InterPro" id="IPR056798">
    <property type="entry name" value="ADH_Fe_C"/>
</dbReference>
<comment type="cofactor">
    <cofactor evidence="1">
        <name>Fe cation</name>
        <dbReference type="ChEBI" id="CHEBI:24875"/>
    </cofactor>
</comment>
<dbReference type="GO" id="GO:0004022">
    <property type="term" value="F:alcohol dehydrogenase (NAD+) activity"/>
    <property type="evidence" value="ECO:0007669"/>
    <property type="project" value="UniProtKB-EC"/>
</dbReference>
<comment type="catalytic activity">
    <reaction evidence="4">
        <text>a secondary alcohol + NAD(+) = a ketone + NADH + H(+)</text>
        <dbReference type="Rhea" id="RHEA:10740"/>
        <dbReference type="ChEBI" id="CHEBI:15378"/>
        <dbReference type="ChEBI" id="CHEBI:17087"/>
        <dbReference type="ChEBI" id="CHEBI:35681"/>
        <dbReference type="ChEBI" id="CHEBI:57540"/>
        <dbReference type="ChEBI" id="CHEBI:57945"/>
        <dbReference type="EC" id="1.1.1.1"/>
    </reaction>
</comment>
<accession>A0A1I5FKI1</accession>
<dbReference type="STRING" id="655353.SAMN04488056_10490"/>